<dbReference type="Pfam" id="PF02823">
    <property type="entry name" value="ATP-synt_DE_N"/>
    <property type="match status" value="1"/>
</dbReference>
<evidence type="ECO:0000313" key="16">
    <source>
        <dbReference type="EMBL" id="KAA8902897.1"/>
    </source>
</evidence>
<keyword evidence="6" id="KW-0999">Mitochondrion inner membrane</keyword>
<proteinExistence type="inferred from homology"/>
<evidence type="ECO:0000256" key="13">
    <source>
        <dbReference type="ARBA" id="ARBA00031669"/>
    </source>
</evidence>
<keyword evidence="12" id="KW-0066">ATP synthesis</keyword>
<comment type="caution">
    <text evidence="16">The sequence shown here is derived from an EMBL/GenBank/DDBJ whole genome shotgun (WGS) entry which is preliminary data.</text>
</comment>
<dbReference type="Pfam" id="PF21334">
    <property type="entry name" value="ATPD_C_fung"/>
    <property type="match status" value="1"/>
</dbReference>
<evidence type="ECO:0000256" key="1">
    <source>
        <dbReference type="ARBA" id="ARBA00004273"/>
    </source>
</evidence>
<evidence type="ECO:0000256" key="11">
    <source>
        <dbReference type="ARBA" id="ARBA00023196"/>
    </source>
</evidence>
<reference evidence="16" key="1">
    <citation type="journal article" date="2019" name="G3 (Bethesda)">
        <title>Genome Assemblies of Two Rare Opportunistic Yeast Pathogens: Diutina rugosa (syn. Candida rugosa) and Trichomonascus ciferrii (syn. Candida ciferrii).</title>
        <authorList>
            <person name="Mixao V."/>
            <person name="Saus E."/>
            <person name="Hansen A.P."/>
            <person name="Lass-Florl C."/>
            <person name="Gabaldon T."/>
        </authorList>
    </citation>
    <scope>NUCLEOTIDE SEQUENCE</scope>
    <source>
        <strain evidence="16">CBS 4856</strain>
    </source>
</reference>
<dbReference type="VEuPathDB" id="FungiDB:TRICI_005821"/>
<evidence type="ECO:0000256" key="8">
    <source>
        <dbReference type="ARBA" id="ARBA00023065"/>
    </source>
</evidence>
<dbReference type="OrthoDB" id="270171at2759"/>
<dbReference type="AlphaFoldDB" id="A0A642UPI6"/>
<keyword evidence="9" id="KW-0496">Mitochondrion</keyword>
<feature type="domain" description="ATP synthase F1 complex delta/epsilon subunit N-terminal" evidence="14">
    <location>
        <begin position="34"/>
        <end position="103"/>
    </location>
</feature>
<evidence type="ECO:0000256" key="4">
    <source>
        <dbReference type="ARBA" id="ARBA00022448"/>
    </source>
</evidence>
<dbReference type="HAMAP" id="MF_00530">
    <property type="entry name" value="ATP_synth_epsil_bac"/>
    <property type="match status" value="1"/>
</dbReference>
<evidence type="ECO:0000256" key="2">
    <source>
        <dbReference type="ARBA" id="ARBA00005712"/>
    </source>
</evidence>
<name>A0A642UPI6_9ASCO</name>
<evidence type="ECO:0000256" key="6">
    <source>
        <dbReference type="ARBA" id="ARBA00022792"/>
    </source>
</evidence>
<dbReference type="FunFam" id="2.60.15.10:FF:000003">
    <property type="entry name" value="ATP synthase subunit delta, mitochondrial"/>
    <property type="match status" value="1"/>
</dbReference>
<dbReference type="Gene3D" id="2.60.15.10">
    <property type="entry name" value="F0F1 ATP synthase delta/epsilon subunit, N-terminal"/>
    <property type="match status" value="1"/>
</dbReference>
<evidence type="ECO:0000256" key="5">
    <source>
        <dbReference type="ARBA" id="ARBA00022781"/>
    </source>
</evidence>
<evidence type="ECO:0000256" key="9">
    <source>
        <dbReference type="ARBA" id="ARBA00023128"/>
    </source>
</evidence>
<evidence type="ECO:0000313" key="17">
    <source>
        <dbReference type="Proteomes" id="UP000761534"/>
    </source>
</evidence>
<protein>
    <recommendedName>
        <fullName evidence="3">ATP synthase subunit delta, mitochondrial</fullName>
    </recommendedName>
    <alternativeName>
        <fullName evidence="13">F-ATPase delta subunit</fullName>
    </alternativeName>
</protein>
<organism evidence="16 17">
    <name type="scientific">Trichomonascus ciferrii</name>
    <dbReference type="NCBI Taxonomy" id="44093"/>
    <lineage>
        <taxon>Eukaryota</taxon>
        <taxon>Fungi</taxon>
        <taxon>Dikarya</taxon>
        <taxon>Ascomycota</taxon>
        <taxon>Saccharomycotina</taxon>
        <taxon>Dipodascomycetes</taxon>
        <taxon>Dipodascales</taxon>
        <taxon>Trichomonascaceae</taxon>
        <taxon>Trichomonascus</taxon>
        <taxon>Trichomonascus ciferrii complex</taxon>
    </lineage>
</organism>
<evidence type="ECO:0000259" key="15">
    <source>
        <dbReference type="Pfam" id="PF21334"/>
    </source>
</evidence>
<comment type="similarity">
    <text evidence="2">Belongs to the ATPase epsilon chain family.</text>
</comment>
<dbReference type="Gene3D" id="6.10.140.880">
    <property type="match status" value="1"/>
</dbReference>
<keyword evidence="5" id="KW-0375">Hydrogen ion transport</keyword>
<evidence type="ECO:0000256" key="10">
    <source>
        <dbReference type="ARBA" id="ARBA00023136"/>
    </source>
</evidence>
<sequence>MLFRTAAARTAAGVMRPTLRRGYAEAAAASDKIKLSLALPRATLYKNTEATQVNIPTTAGDLGILADHVPTIQQLRPGLVEVIEGGGNTKQFFVAGGFATVNEGSTLAINAVDAYPVEDFSPDAVRSLTSEAQNKAASSDAAVAAEGKIELEVLESLAAVAK</sequence>
<dbReference type="InterPro" id="IPR001469">
    <property type="entry name" value="ATP_synth_F1_dsu/esu"/>
</dbReference>
<dbReference type="InterPro" id="IPR048938">
    <property type="entry name" value="ATPD_C_fung"/>
</dbReference>
<dbReference type="InterPro" id="IPR020546">
    <property type="entry name" value="ATP_synth_F1_dsu/esu_N"/>
</dbReference>
<evidence type="ECO:0000259" key="14">
    <source>
        <dbReference type="Pfam" id="PF02823"/>
    </source>
</evidence>
<dbReference type="CDD" id="cd12152">
    <property type="entry name" value="F1-ATPase_delta"/>
    <property type="match status" value="1"/>
</dbReference>
<keyword evidence="7" id="KW-0809">Transit peptide</keyword>
<keyword evidence="4" id="KW-0813">Transport</keyword>
<gene>
    <name evidence="16" type="ORF">TRICI_005821</name>
</gene>
<dbReference type="InterPro" id="IPR036771">
    <property type="entry name" value="ATPsynth_dsu/esu_N"/>
</dbReference>
<evidence type="ECO:0000256" key="3">
    <source>
        <dbReference type="ARBA" id="ARBA00016960"/>
    </source>
</evidence>
<dbReference type="SUPFAM" id="SSF51344">
    <property type="entry name" value="Epsilon subunit of F1F0-ATP synthase N-terminal domain"/>
    <property type="match status" value="1"/>
</dbReference>
<keyword evidence="11" id="KW-0139">CF(1)</keyword>
<dbReference type="Proteomes" id="UP000761534">
    <property type="component" value="Unassembled WGS sequence"/>
</dbReference>
<evidence type="ECO:0000256" key="12">
    <source>
        <dbReference type="ARBA" id="ARBA00023310"/>
    </source>
</evidence>
<feature type="domain" description="F1F0-ATP synthase subunit delta C-terminal" evidence="15">
    <location>
        <begin position="120"/>
        <end position="159"/>
    </location>
</feature>
<keyword evidence="17" id="KW-1185">Reference proteome</keyword>
<keyword evidence="10" id="KW-0472">Membrane</keyword>
<evidence type="ECO:0000256" key="7">
    <source>
        <dbReference type="ARBA" id="ARBA00022946"/>
    </source>
</evidence>
<accession>A0A642UPI6</accession>
<dbReference type="GO" id="GO:0046933">
    <property type="term" value="F:proton-transporting ATP synthase activity, rotational mechanism"/>
    <property type="evidence" value="ECO:0007669"/>
    <property type="project" value="InterPro"/>
</dbReference>
<dbReference type="GO" id="GO:0045259">
    <property type="term" value="C:proton-transporting ATP synthase complex"/>
    <property type="evidence" value="ECO:0007669"/>
    <property type="project" value="UniProtKB-KW"/>
</dbReference>
<dbReference type="EMBL" id="SWFS01000456">
    <property type="protein sequence ID" value="KAA8902897.1"/>
    <property type="molecule type" value="Genomic_DNA"/>
</dbReference>
<dbReference type="PANTHER" id="PTHR13822">
    <property type="entry name" value="ATP SYNTHASE DELTA/EPSILON CHAIN"/>
    <property type="match status" value="1"/>
</dbReference>
<dbReference type="GO" id="GO:0005743">
    <property type="term" value="C:mitochondrial inner membrane"/>
    <property type="evidence" value="ECO:0007669"/>
    <property type="project" value="UniProtKB-SubCell"/>
</dbReference>
<keyword evidence="8" id="KW-0406">Ion transport</keyword>
<comment type="subcellular location">
    <subcellularLocation>
        <location evidence="1">Mitochondrion inner membrane</location>
    </subcellularLocation>
</comment>
<dbReference type="PANTHER" id="PTHR13822:SF7">
    <property type="entry name" value="ATP SYNTHASE SUBUNIT DELTA, MITOCHONDRIAL"/>
    <property type="match status" value="1"/>
</dbReference>